<gene>
    <name evidence="8" type="ORF">Vretifemale_20836</name>
    <name evidence="9" type="ORF">Vretimale_12699</name>
</gene>
<feature type="domain" description="AP2/ERF" evidence="7">
    <location>
        <begin position="42"/>
        <end position="98"/>
    </location>
</feature>
<accession>A0A8J4D1Y8</accession>
<feature type="compositionally biased region" description="Basic and acidic residues" evidence="6">
    <location>
        <begin position="769"/>
        <end position="779"/>
    </location>
</feature>
<feature type="compositionally biased region" description="Low complexity" evidence="6">
    <location>
        <begin position="944"/>
        <end position="954"/>
    </location>
</feature>
<comment type="subcellular location">
    <subcellularLocation>
        <location evidence="1">Nucleus</location>
    </subcellularLocation>
</comment>
<feature type="region of interest" description="Disordered" evidence="6">
    <location>
        <begin position="633"/>
        <end position="655"/>
    </location>
</feature>
<evidence type="ECO:0000313" key="9">
    <source>
        <dbReference type="EMBL" id="GIM08708.1"/>
    </source>
</evidence>
<feature type="compositionally biased region" description="Pro residues" evidence="6">
    <location>
        <begin position="640"/>
        <end position="653"/>
    </location>
</feature>
<feature type="compositionally biased region" description="Basic residues" evidence="6">
    <location>
        <begin position="805"/>
        <end position="816"/>
    </location>
</feature>
<dbReference type="PANTHER" id="PTHR32467:SF90">
    <property type="entry name" value="AP2-LIKE ETHYLENE-RESPONSIVE TRANSCRIPTION FACTOR AIL1"/>
    <property type="match status" value="1"/>
</dbReference>
<dbReference type="GO" id="GO:0003700">
    <property type="term" value="F:DNA-binding transcription factor activity"/>
    <property type="evidence" value="ECO:0007669"/>
    <property type="project" value="InterPro"/>
</dbReference>
<feature type="compositionally biased region" description="Gly residues" evidence="6">
    <location>
        <begin position="553"/>
        <end position="568"/>
    </location>
</feature>
<dbReference type="Proteomes" id="UP000747110">
    <property type="component" value="Unassembled WGS sequence"/>
</dbReference>
<evidence type="ECO:0000256" key="2">
    <source>
        <dbReference type="ARBA" id="ARBA00023015"/>
    </source>
</evidence>
<keyword evidence="10" id="KW-1185">Reference proteome</keyword>
<proteinExistence type="predicted"/>
<name>A0A8J4D1Y8_9CHLO</name>
<evidence type="ECO:0000256" key="4">
    <source>
        <dbReference type="ARBA" id="ARBA00023163"/>
    </source>
</evidence>
<feature type="region of interest" description="Disordered" evidence="6">
    <location>
        <begin position="1"/>
        <end position="26"/>
    </location>
</feature>
<dbReference type="SUPFAM" id="SSF54171">
    <property type="entry name" value="DNA-binding domain"/>
    <property type="match status" value="1"/>
</dbReference>
<dbReference type="InterPro" id="IPR016177">
    <property type="entry name" value="DNA-bd_dom_sf"/>
</dbReference>
<feature type="region of interest" description="Disordered" evidence="6">
    <location>
        <begin position="925"/>
        <end position="957"/>
    </location>
</feature>
<dbReference type="Gene3D" id="3.30.730.10">
    <property type="entry name" value="AP2/ERF domain"/>
    <property type="match status" value="1"/>
</dbReference>
<dbReference type="PROSITE" id="PS51032">
    <property type="entry name" value="AP2_ERF"/>
    <property type="match status" value="1"/>
</dbReference>
<dbReference type="InterPro" id="IPR001471">
    <property type="entry name" value="AP2/ERF_dom"/>
</dbReference>
<dbReference type="AlphaFoldDB" id="A0A8J4D1Y8"/>
<dbReference type="InterPro" id="IPR036955">
    <property type="entry name" value="AP2/ERF_dom_sf"/>
</dbReference>
<dbReference type="Proteomes" id="UP000722791">
    <property type="component" value="Unassembled WGS sequence"/>
</dbReference>
<dbReference type="GO" id="GO:0005634">
    <property type="term" value="C:nucleus"/>
    <property type="evidence" value="ECO:0007669"/>
    <property type="project" value="UniProtKB-SubCell"/>
</dbReference>
<feature type="compositionally biased region" description="Basic and acidic residues" evidence="6">
    <location>
        <begin position="786"/>
        <end position="803"/>
    </location>
</feature>
<feature type="region of interest" description="Disordered" evidence="6">
    <location>
        <begin position="403"/>
        <end position="437"/>
    </location>
</feature>
<feature type="region of interest" description="Disordered" evidence="6">
    <location>
        <begin position="740"/>
        <end position="858"/>
    </location>
</feature>
<evidence type="ECO:0000256" key="3">
    <source>
        <dbReference type="ARBA" id="ARBA00023125"/>
    </source>
</evidence>
<keyword evidence="4" id="KW-0804">Transcription</keyword>
<feature type="compositionally biased region" description="Low complexity" evidence="6">
    <location>
        <begin position="925"/>
        <end position="935"/>
    </location>
</feature>
<dbReference type="EMBL" id="BNCP01000101">
    <property type="protein sequence ID" value="GIL93471.1"/>
    <property type="molecule type" value="Genomic_DNA"/>
</dbReference>
<feature type="region of interest" description="Disordered" evidence="6">
    <location>
        <begin position="1052"/>
        <end position="1078"/>
    </location>
</feature>
<dbReference type="EMBL" id="BNCQ01000028">
    <property type="protein sequence ID" value="GIM08708.1"/>
    <property type="molecule type" value="Genomic_DNA"/>
</dbReference>
<organism evidence="8 10">
    <name type="scientific">Volvox reticuliferus</name>
    <dbReference type="NCBI Taxonomy" id="1737510"/>
    <lineage>
        <taxon>Eukaryota</taxon>
        <taxon>Viridiplantae</taxon>
        <taxon>Chlorophyta</taxon>
        <taxon>core chlorophytes</taxon>
        <taxon>Chlorophyceae</taxon>
        <taxon>CS clade</taxon>
        <taxon>Chlamydomonadales</taxon>
        <taxon>Volvocaceae</taxon>
        <taxon>Volvox</taxon>
    </lineage>
</organism>
<sequence length="1201" mass="127360">MPDADNMNQESKETESGGERFMAGDGLISPSVKRGTRVATSSFRGVCWHRKSKRWQSAINSSGRHVYLGSFDTEEEAARMFDKVAIRVRGPKAKLNFPYADYIGPDGQLITDTKLEQLVSEARKALLEKQRWLEANEDNHDGGKRRRLCATAGQGLEVQCPGDSSDRTPAALPSAGLDLGLGPGMHGSPSALGGAPGPSINGGVCRSVGLRVVSPEWGSTTAARGGLLMMSKPGEQMATKLQPLASCISRDGSSGGIALGPAALSILYGSAFPQLGFSSGNPQHQVRQQRQTEQSQMLLQDCLGGSRPGLVDDDRAQTDAPMQDGYTCPLEVRSGALGVTPAALAMQSPALKASAVAAAPAMNFCLDFGGVSAVKQPHGRASHSRSPMGFPETSCLQLAERPTSVPARTAPAAPAMDATRGSVSRTARPPGLSHTGGDLDLGSLISRFLGGVQSNLPAGTEIESLIPCADGSLLGYTFVRVPEGSSPATAAMAAETQAARQAGGCSCDGGGGGITEDRNADHDMAVKTARGGAECAPVSRHGGRPKKERDSGSGDGGGAAPECSGHGGNGRGGTAAGIFFRGTYRNLGTYGSTADALQACKACMTVLLEFKERLAEEAAAAGRASAQCEHCVGHASSAGQPPPGPLPPSPRPPAKAVDRVLGAEEEPLLALPSGATALAAHQQFSQRASQLQPLPLPLQRKNVKEEWQGLRDVIVQLQTVVQQLSQQQCGVLQPQYMEKEHQRRCSGLSPGKQRPQQQGRPQAAARTQTRPDREGHLSMKDMPYGRGDEVCLSHDSSLDDGNRSRQSRQRHGHGRKLPYAPQPHDDATARTQRSPGQQQSDNQEADGEDKEKQQQWRRRRRLLDAWQCGDVPEPPPEPQSAAQALEMHQMTQLVTSLSQLNYVQPRQQMEGTQQVQASRQKQQQALRQGWAQQHQIVGMHRAEQQQQQQQQQQQEHQLGRQLVAQQLELRHFTPTSTLPETATDVRQLHALLQQVQQRASDHTLGHSVVEACKIESLLQALIGGGSLAFSGGVAAGCFNAKPGCHAAKDEDVSRSADDGGGGRCARNPSGSCDSTDDAVTAATRPRSLFVLPLEPRGPPRGGGCSSVPTVAEKGDCQTSCDRGGDGHEDGDGNVDGCGLGSKMARRQVEERLVCRRIEGTASVPVARVAAAASAGVVASYRKPYVAQAVLNGDEYVRRHVF</sequence>
<evidence type="ECO:0000259" key="7">
    <source>
        <dbReference type="PROSITE" id="PS51032"/>
    </source>
</evidence>
<feature type="compositionally biased region" description="Polar residues" evidence="6">
    <location>
        <begin position="829"/>
        <end position="842"/>
    </location>
</feature>
<evidence type="ECO:0000256" key="6">
    <source>
        <dbReference type="SAM" id="MobiDB-lite"/>
    </source>
</evidence>
<keyword evidence="3" id="KW-0238">DNA-binding</keyword>
<evidence type="ECO:0000256" key="1">
    <source>
        <dbReference type="ARBA" id="ARBA00004123"/>
    </source>
</evidence>
<evidence type="ECO:0000313" key="8">
    <source>
        <dbReference type="EMBL" id="GIL93471.1"/>
    </source>
</evidence>
<dbReference type="GO" id="GO:0003677">
    <property type="term" value="F:DNA binding"/>
    <property type="evidence" value="ECO:0007669"/>
    <property type="project" value="UniProtKB-KW"/>
</dbReference>
<feature type="region of interest" description="Disordered" evidence="6">
    <location>
        <begin position="528"/>
        <end position="568"/>
    </location>
</feature>
<feature type="compositionally biased region" description="Low complexity" evidence="6">
    <location>
        <begin position="403"/>
        <end position="420"/>
    </location>
</feature>
<keyword evidence="5" id="KW-0539">Nucleus</keyword>
<keyword evidence="2" id="KW-0805">Transcription regulation</keyword>
<dbReference type="OrthoDB" id="550275at2759"/>
<feature type="compositionally biased region" description="Low complexity" evidence="6">
    <location>
        <begin position="753"/>
        <end position="768"/>
    </location>
</feature>
<evidence type="ECO:0000313" key="10">
    <source>
        <dbReference type="Proteomes" id="UP000747110"/>
    </source>
</evidence>
<protein>
    <recommendedName>
        <fullName evidence="7">AP2/ERF domain-containing protein</fullName>
    </recommendedName>
</protein>
<dbReference type="SMART" id="SM00380">
    <property type="entry name" value="AP2"/>
    <property type="match status" value="1"/>
</dbReference>
<comment type="caution">
    <text evidence="8">The sequence shown here is derived from an EMBL/GenBank/DDBJ whole genome shotgun (WGS) entry which is preliminary data.</text>
</comment>
<reference evidence="8" key="1">
    <citation type="journal article" date="2021" name="Proc. Natl. Acad. Sci. U.S.A.">
        <title>Three genomes in the algal genus Volvox reveal the fate of a haploid sex-determining region after a transition to homothallism.</title>
        <authorList>
            <person name="Yamamoto K."/>
            <person name="Hamaji T."/>
            <person name="Kawai-Toyooka H."/>
            <person name="Matsuzaki R."/>
            <person name="Takahashi F."/>
            <person name="Nishimura Y."/>
            <person name="Kawachi M."/>
            <person name="Noguchi H."/>
            <person name="Minakuchi Y."/>
            <person name="Umen J.G."/>
            <person name="Toyoda A."/>
            <person name="Nozaki H."/>
        </authorList>
    </citation>
    <scope>NUCLEOTIDE SEQUENCE</scope>
    <source>
        <strain evidence="9">NIES-3785</strain>
        <strain evidence="8">NIES-3786</strain>
    </source>
</reference>
<dbReference type="PANTHER" id="PTHR32467">
    <property type="entry name" value="AP2-LIKE ETHYLENE-RESPONSIVE TRANSCRIPTION FACTOR"/>
    <property type="match status" value="1"/>
</dbReference>
<evidence type="ECO:0000256" key="5">
    <source>
        <dbReference type="ARBA" id="ARBA00023242"/>
    </source>
</evidence>
<dbReference type="CDD" id="cd00018">
    <property type="entry name" value="AP2"/>
    <property type="match status" value="1"/>
</dbReference>